<reference evidence="2 3" key="1">
    <citation type="journal article" date="2018" name="Nat. Ecol. Evol.">
        <title>Pezizomycetes genomes reveal the molecular basis of ectomycorrhizal truffle lifestyle.</title>
        <authorList>
            <person name="Murat C."/>
            <person name="Payen T."/>
            <person name="Noel B."/>
            <person name="Kuo A."/>
            <person name="Morin E."/>
            <person name="Chen J."/>
            <person name="Kohler A."/>
            <person name="Krizsan K."/>
            <person name="Balestrini R."/>
            <person name="Da Silva C."/>
            <person name="Montanini B."/>
            <person name="Hainaut M."/>
            <person name="Levati E."/>
            <person name="Barry K.W."/>
            <person name="Belfiori B."/>
            <person name="Cichocki N."/>
            <person name="Clum A."/>
            <person name="Dockter R.B."/>
            <person name="Fauchery L."/>
            <person name="Guy J."/>
            <person name="Iotti M."/>
            <person name="Le Tacon F."/>
            <person name="Lindquist E.A."/>
            <person name="Lipzen A."/>
            <person name="Malagnac F."/>
            <person name="Mello A."/>
            <person name="Molinier V."/>
            <person name="Miyauchi S."/>
            <person name="Poulain J."/>
            <person name="Riccioni C."/>
            <person name="Rubini A."/>
            <person name="Sitrit Y."/>
            <person name="Splivallo R."/>
            <person name="Traeger S."/>
            <person name="Wang M."/>
            <person name="Zifcakova L."/>
            <person name="Wipf D."/>
            <person name="Zambonelli A."/>
            <person name="Paolocci F."/>
            <person name="Nowrousian M."/>
            <person name="Ottonello S."/>
            <person name="Baldrian P."/>
            <person name="Spatafora J.W."/>
            <person name="Henrissat B."/>
            <person name="Nagy L.G."/>
            <person name="Aury J.M."/>
            <person name="Wincker P."/>
            <person name="Grigoriev I.V."/>
            <person name="Bonfante P."/>
            <person name="Martin F.M."/>
        </authorList>
    </citation>
    <scope>NUCLEOTIDE SEQUENCE [LARGE SCALE GENOMIC DNA]</scope>
    <source>
        <strain evidence="2 3">CCBAS932</strain>
    </source>
</reference>
<dbReference type="Pfam" id="PF04910">
    <property type="entry name" value="Tcf25"/>
    <property type="match status" value="1"/>
</dbReference>
<evidence type="ECO:0000313" key="2">
    <source>
        <dbReference type="EMBL" id="RPB14649.1"/>
    </source>
</evidence>
<evidence type="ECO:0000256" key="1">
    <source>
        <dbReference type="SAM" id="MobiDB-lite"/>
    </source>
</evidence>
<feature type="compositionally biased region" description="Acidic residues" evidence="1">
    <location>
        <begin position="52"/>
        <end position="65"/>
    </location>
</feature>
<dbReference type="EMBL" id="ML119117">
    <property type="protein sequence ID" value="RPB14649.1"/>
    <property type="molecule type" value="Genomic_DNA"/>
</dbReference>
<dbReference type="AlphaFoldDB" id="A0A3N4KZ09"/>
<protein>
    <submittedName>
        <fullName evidence="2">DUF654-domain-containing protein</fullName>
    </submittedName>
</protein>
<dbReference type="FunCoup" id="A0A3N4KZ09">
    <property type="interactions" value="59"/>
</dbReference>
<organism evidence="2 3">
    <name type="scientific">Morchella conica CCBAS932</name>
    <dbReference type="NCBI Taxonomy" id="1392247"/>
    <lineage>
        <taxon>Eukaryota</taxon>
        <taxon>Fungi</taxon>
        <taxon>Dikarya</taxon>
        <taxon>Ascomycota</taxon>
        <taxon>Pezizomycotina</taxon>
        <taxon>Pezizomycetes</taxon>
        <taxon>Pezizales</taxon>
        <taxon>Morchellaceae</taxon>
        <taxon>Morchella</taxon>
    </lineage>
</organism>
<feature type="region of interest" description="Disordered" evidence="1">
    <location>
        <begin position="618"/>
        <end position="639"/>
    </location>
</feature>
<feature type="compositionally biased region" description="Basic residues" evidence="1">
    <location>
        <begin position="87"/>
        <end position="99"/>
    </location>
</feature>
<dbReference type="Proteomes" id="UP000277580">
    <property type="component" value="Unassembled WGS sequence"/>
</dbReference>
<dbReference type="GO" id="GO:1990112">
    <property type="term" value="C:RQC complex"/>
    <property type="evidence" value="ECO:0007669"/>
    <property type="project" value="TreeGrafter"/>
</dbReference>
<gene>
    <name evidence="2" type="ORF">P167DRAFT_520037</name>
</gene>
<dbReference type="GO" id="GO:1990116">
    <property type="term" value="P:ribosome-associated ubiquitin-dependent protein catabolic process"/>
    <property type="evidence" value="ECO:0007669"/>
    <property type="project" value="TreeGrafter"/>
</dbReference>
<dbReference type="GO" id="GO:0072344">
    <property type="term" value="P:rescue of stalled ribosome"/>
    <property type="evidence" value="ECO:0007669"/>
    <property type="project" value="TreeGrafter"/>
</dbReference>
<accession>A0A3N4KZ09</accession>
<feature type="compositionally biased region" description="Acidic residues" evidence="1">
    <location>
        <begin position="628"/>
        <end position="639"/>
    </location>
</feature>
<sequence>MSGRALRKALRQRELAALSQKPEDTTQDDDEEQDEYDAPPPQKPSLFALLGGEDEPENEDDEEEVAIIPKPEEEEEEEERGAGASSSKKKKKKKKKGKSKSAPALVQIAGEDEIDAALRILNLQHKNSVETPDARVDEGKRLSEILRVDPRNFDAANEMRRLFGRVALDGAEEHGTGGRKRAAVSARGLTGRKNTFVQAKEEWPVASSGGLGMETVSTDSDNVTEFRFVHSRAYQDVQKQFMMCVASMDPNRLIQLMQHNPYHVSTLLQASEIFAQQRDHTISGDLLERALFTFGRSLHSTFQSKISEGNARLSFLYPENREFWLCSWRYLRNLQMRGTWRTAEEFARLLLALDPEGDPYQMRLCIDFISLKARQPEHLLALVGHPALRELYANLPNMAYSTALAYKQLDQDTAAREYLAKAMTKFPWVVTRLYAELNIETDLPPALWGALPPEGDKLQPLLAELYASRSRDLWKEPEATRLLVDVASTIYNLPKKSLLKPQKTDGREVIEGVSLDVARHVLVADVPGVTALLPRAFTRRESPGYDPLPPAGEVRSYSVEIPDTAPGAVEGRSAAGAAGLFRELLRSLFPHLDHAAGEQPSDREVLEALRERGIDVEQEELGILMPGQEEEEGGDWPER</sequence>
<dbReference type="InterPro" id="IPR006994">
    <property type="entry name" value="TCF25/Rqc1"/>
</dbReference>
<dbReference type="InParanoid" id="A0A3N4KZ09"/>
<feature type="compositionally biased region" description="Acidic residues" evidence="1">
    <location>
        <begin position="25"/>
        <end position="37"/>
    </location>
</feature>
<dbReference type="PANTHER" id="PTHR22684:SF0">
    <property type="entry name" value="RIBOSOME QUALITY CONTROL COMPLEX SUBUNIT TCF25"/>
    <property type="match status" value="1"/>
</dbReference>
<name>A0A3N4KZ09_9PEZI</name>
<dbReference type="PANTHER" id="PTHR22684">
    <property type="entry name" value="NULP1-RELATED"/>
    <property type="match status" value="1"/>
</dbReference>
<dbReference type="OrthoDB" id="205993at2759"/>
<feature type="compositionally biased region" description="Basic residues" evidence="1">
    <location>
        <begin position="1"/>
        <end position="10"/>
    </location>
</feature>
<keyword evidence="3" id="KW-1185">Reference proteome</keyword>
<feature type="region of interest" description="Disordered" evidence="1">
    <location>
        <begin position="1"/>
        <end position="103"/>
    </location>
</feature>
<dbReference type="STRING" id="1392247.A0A3N4KZ09"/>
<evidence type="ECO:0000313" key="3">
    <source>
        <dbReference type="Proteomes" id="UP000277580"/>
    </source>
</evidence>
<proteinExistence type="predicted"/>